<dbReference type="InterPro" id="IPR005475">
    <property type="entry name" value="Transketolase-like_Pyr-bd"/>
</dbReference>
<evidence type="ECO:0000256" key="1">
    <source>
        <dbReference type="ARBA" id="ARBA00004980"/>
    </source>
</evidence>
<dbReference type="GO" id="GO:0000287">
    <property type="term" value="F:magnesium ion binding"/>
    <property type="evidence" value="ECO:0007669"/>
    <property type="project" value="UniProtKB-UniRule"/>
</dbReference>
<keyword evidence="8 11" id="KW-0786">Thiamine pyrophosphate</keyword>
<feature type="binding site" evidence="11">
    <location>
        <position position="74"/>
    </location>
    <ligand>
        <name>thiamine diphosphate</name>
        <dbReference type="ChEBI" id="CHEBI:58937"/>
    </ligand>
</feature>
<dbReference type="GO" id="GO:0008661">
    <property type="term" value="F:1-deoxy-D-xylulose-5-phosphate synthase activity"/>
    <property type="evidence" value="ECO:0007669"/>
    <property type="project" value="UniProtKB-UniRule"/>
</dbReference>
<evidence type="ECO:0000256" key="6">
    <source>
        <dbReference type="ARBA" id="ARBA00022842"/>
    </source>
</evidence>
<dbReference type="GO" id="GO:0019288">
    <property type="term" value="P:isopentenyl diphosphate biosynthetic process, methylerythritol 4-phosphate pathway"/>
    <property type="evidence" value="ECO:0007669"/>
    <property type="project" value="TreeGrafter"/>
</dbReference>
<feature type="binding site" evidence="11">
    <location>
        <begin position="115"/>
        <end position="117"/>
    </location>
    <ligand>
        <name>thiamine diphosphate</name>
        <dbReference type="ChEBI" id="CHEBI:58937"/>
    </ligand>
</feature>
<dbReference type="GO" id="GO:0009228">
    <property type="term" value="P:thiamine biosynthetic process"/>
    <property type="evidence" value="ECO:0007669"/>
    <property type="project" value="UniProtKB-UniRule"/>
</dbReference>
<evidence type="ECO:0000256" key="8">
    <source>
        <dbReference type="ARBA" id="ARBA00023052"/>
    </source>
</evidence>
<dbReference type="EC" id="2.2.1.7" evidence="11"/>
<dbReference type="GO" id="GO:0030976">
    <property type="term" value="F:thiamine pyrophosphate binding"/>
    <property type="evidence" value="ECO:0007669"/>
    <property type="project" value="UniProtKB-UniRule"/>
</dbReference>
<organism evidence="13 14">
    <name type="scientific">Limnochorda pilosa</name>
    <dbReference type="NCBI Taxonomy" id="1555112"/>
    <lineage>
        <taxon>Bacteria</taxon>
        <taxon>Bacillati</taxon>
        <taxon>Bacillota</taxon>
        <taxon>Limnochordia</taxon>
        <taxon>Limnochordales</taxon>
        <taxon>Limnochordaceae</taxon>
        <taxon>Limnochorda</taxon>
    </lineage>
</organism>
<dbReference type="InterPro" id="IPR009014">
    <property type="entry name" value="Transketo_C/PFOR_II"/>
</dbReference>
<dbReference type="FunFam" id="3.40.50.920:FF:000002">
    <property type="entry name" value="1-deoxy-D-xylulose-5-phosphate synthase"/>
    <property type="match status" value="1"/>
</dbReference>
<comment type="subunit">
    <text evidence="3 11">Homodimer.</text>
</comment>
<dbReference type="FunFam" id="3.40.50.970:FF:000005">
    <property type="entry name" value="1-deoxy-D-xylulose-5-phosphate synthase"/>
    <property type="match status" value="1"/>
</dbReference>
<sequence length="650" mass="69184">MGRILETIGSPADLKGLSLAQLKELASEIREELVETVAQTGGHLGPNLGVVELTLALHTVLSSPRDRIVWDVGHQAYVHKLLTGRREQFRTLRQEGGLSGFTRRSESPHDPFGAGHASTAVSAALGIALARDALGERFAVVAVVGDGALTGGMAYEGLNNAGTLGTDLVVILNDNEMSIAPNVGAIARYLTQLRLAPGARRAKEDVERLLSQIPGLGEPMLRVGGRMKEGLKHLLLPGTLFEELGFSYYGPLDGHDIPTLQHILRDGLDHGGPVLIHVVTQKGRGYRPAEEDPATFHGLGPFTPYWKAEKVEPAAAVERPKPPSYSKVFATSLIGLAHRDPRVVAITAAMPAGTGLSAFQKVFPDRCFDVGIAEQNAVTMAAGMSTAGLRPVVALYSTFLQRGYDQLIHDVCVQNLPVTFALDRAGIVGDDGPTHHGVFDLAYMRCIPNLVLMAPKDGAELQDMLATALSLEGPAAVRYPKGACPLSHGQAFDFEREPRILEVGRSELLRPGTDVAIIALGAMVGPALEAAGALEAEGIQAAVLNARFVKPLDEGRILDLARRTGRLVTVEEGVRMGGFGSAVLELLSDRQVAARVVRLGVEDRFVEHGGQESLRAQQGLSAEGIADAARRLVKVVSPAAWRKGAENAPS</sequence>
<keyword evidence="14" id="KW-1185">Reference proteome</keyword>
<keyword evidence="7 11" id="KW-0784">Thiamine biosynthesis</keyword>
<evidence type="ECO:0000259" key="12">
    <source>
        <dbReference type="SMART" id="SM00861"/>
    </source>
</evidence>
<dbReference type="PANTHER" id="PTHR43322:SF5">
    <property type="entry name" value="1-DEOXY-D-XYLULOSE-5-PHOSPHATE SYNTHASE, CHLOROPLASTIC"/>
    <property type="match status" value="1"/>
</dbReference>
<evidence type="ECO:0000313" key="13">
    <source>
        <dbReference type="EMBL" id="BAS28419.1"/>
    </source>
</evidence>
<protein>
    <recommendedName>
        <fullName evidence="11">1-deoxy-D-xylulose-5-phosphate synthase</fullName>
        <ecNumber evidence="11">2.2.1.7</ecNumber>
    </recommendedName>
    <alternativeName>
        <fullName evidence="11">1-deoxyxylulose-5-phosphate synthase</fullName>
        <shortName evidence="11">DXP synthase</shortName>
        <shortName evidence="11">DXPS</shortName>
    </alternativeName>
</protein>
<evidence type="ECO:0000256" key="11">
    <source>
        <dbReference type="HAMAP-Rule" id="MF_00315"/>
    </source>
</evidence>
<proteinExistence type="inferred from homology"/>
<reference evidence="14" key="1">
    <citation type="submission" date="2015-07" db="EMBL/GenBank/DDBJ databases">
        <title>Complete genome sequence and phylogenetic analysis of Limnochorda pilosa.</title>
        <authorList>
            <person name="Watanabe M."/>
            <person name="Kojima H."/>
            <person name="Fukui M."/>
        </authorList>
    </citation>
    <scope>NUCLEOTIDE SEQUENCE [LARGE SCALE GENOMIC DNA]</scope>
    <source>
        <strain evidence="14">HC45</strain>
    </source>
</reference>
<comment type="catalytic activity">
    <reaction evidence="11">
        <text>D-glyceraldehyde 3-phosphate + pyruvate + H(+) = 1-deoxy-D-xylulose 5-phosphate + CO2</text>
        <dbReference type="Rhea" id="RHEA:12605"/>
        <dbReference type="ChEBI" id="CHEBI:15361"/>
        <dbReference type="ChEBI" id="CHEBI:15378"/>
        <dbReference type="ChEBI" id="CHEBI:16526"/>
        <dbReference type="ChEBI" id="CHEBI:57792"/>
        <dbReference type="ChEBI" id="CHEBI:59776"/>
        <dbReference type="EC" id="2.2.1.7"/>
    </reaction>
</comment>
<dbReference type="InterPro" id="IPR049557">
    <property type="entry name" value="Transketolase_CS"/>
</dbReference>
<evidence type="ECO:0000256" key="3">
    <source>
        <dbReference type="ARBA" id="ARBA00011738"/>
    </source>
</evidence>
<dbReference type="AlphaFoldDB" id="A0A0K2SNK6"/>
<dbReference type="Proteomes" id="UP000065807">
    <property type="component" value="Chromosome"/>
</dbReference>
<dbReference type="GO" id="GO:0016114">
    <property type="term" value="P:terpenoid biosynthetic process"/>
    <property type="evidence" value="ECO:0007669"/>
    <property type="project" value="UniProtKB-UniRule"/>
</dbReference>
<dbReference type="PANTHER" id="PTHR43322">
    <property type="entry name" value="1-D-DEOXYXYLULOSE 5-PHOSPHATE SYNTHASE-RELATED"/>
    <property type="match status" value="1"/>
</dbReference>
<evidence type="ECO:0000256" key="9">
    <source>
        <dbReference type="ARBA" id="ARBA00023229"/>
    </source>
</evidence>
<feature type="binding site" evidence="11">
    <location>
        <position position="175"/>
    </location>
    <ligand>
        <name>thiamine diphosphate</name>
        <dbReference type="ChEBI" id="CHEBI:58937"/>
    </ligand>
</feature>
<comment type="function">
    <text evidence="10 11">Catalyzes the acyloin condensation reaction between C atoms 2 and 3 of pyruvate and glyceraldehyde 3-phosphate to yield 1-deoxy-D-xylulose-5-phosphate (DXP).</text>
</comment>
<comment type="pathway">
    <text evidence="1 11">Metabolic intermediate biosynthesis; 1-deoxy-D-xylulose 5-phosphate biosynthesis; 1-deoxy-D-xylulose 5-phosphate from D-glyceraldehyde 3-phosphate and pyruvate: step 1/1.</text>
</comment>
<keyword evidence="5 11" id="KW-0479">Metal-binding</keyword>
<dbReference type="SUPFAM" id="SSF52518">
    <property type="entry name" value="Thiamin diphosphate-binding fold (THDP-binding)"/>
    <property type="match status" value="2"/>
</dbReference>
<dbReference type="CDD" id="cd07033">
    <property type="entry name" value="TPP_PYR_DXS_TK_like"/>
    <property type="match status" value="1"/>
</dbReference>
<dbReference type="SUPFAM" id="SSF52922">
    <property type="entry name" value="TK C-terminal domain-like"/>
    <property type="match status" value="1"/>
</dbReference>
<dbReference type="Pfam" id="PF13292">
    <property type="entry name" value="DXP_synthase_N"/>
    <property type="match status" value="1"/>
</dbReference>
<dbReference type="Pfam" id="PF02780">
    <property type="entry name" value="Transketolase_C"/>
    <property type="match status" value="1"/>
</dbReference>
<dbReference type="RefSeq" id="WP_068138745.1">
    <property type="nucleotide sequence ID" value="NZ_AP014924.1"/>
</dbReference>
<dbReference type="GO" id="GO:0005829">
    <property type="term" value="C:cytosol"/>
    <property type="evidence" value="ECO:0007669"/>
    <property type="project" value="TreeGrafter"/>
</dbReference>
<dbReference type="CDD" id="cd02007">
    <property type="entry name" value="TPP_DXS"/>
    <property type="match status" value="1"/>
</dbReference>
<dbReference type="InterPro" id="IPR029061">
    <property type="entry name" value="THDP-binding"/>
</dbReference>
<comment type="cofactor">
    <cofactor evidence="11">
        <name>Mg(2+)</name>
        <dbReference type="ChEBI" id="CHEBI:18420"/>
    </cofactor>
    <text evidence="11">Binds 1 Mg(2+) ion per subunit.</text>
</comment>
<evidence type="ECO:0000256" key="2">
    <source>
        <dbReference type="ARBA" id="ARBA00011081"/>
    </source>
</evidence>
<keyword evidence="4 11" id="KW-0808">Transferase</keyword>
<dbReference type="PATRIC" id="fig|1555112.3.peg.2629"/>
<dbReference type="PROSITE" id="PS00802">
    <property type="entry name" value="TRANSKETOLASE_2"/>
    <property type="match status" value="1"/>
</dbReference>
<dbReference type="NCBIfam" id="TIGR00204">
    <property type="entry name" value="dxs"/>
    <property type="match status" value="1"/>
</dbReference>
<dbReference type="HAMAP" id="MF_00315">
    <property type="entry name" value="DXP_synth"/>
    <property type="match status" value="1"/>
</dbReference>
<dbReference type="UniPathway" id="UPA00064">
    <property type="reaction ID" value="UER00091"/>
</dbReference>
<evidence type="ECO:0000256" key="5">
    <source>
        <dbReference type="ARBA" id="ARBA00022723"/>
    </source>
</evidence>
<evidence type="ECO:0000256" key="7">
    <source>
        <dbReference type="ARBA" id="ARBA00022977"/>
    </source>
</evidence>
<gene>
    <name evidence="11" type="primary">dxs</name>
    <name evidence="13" type="ORF">LIP_2589</name>
</gene>
<comment type="cofactor">
    <cofactor evidence="11">
        <name>thiamine diphosphate</name>
        <dbReference type="ChEBI" id="CHEBI:58937"/>
    </cofactor>
    <text evidence="11">Binds 1 thiamine pyrophosphate per subunit.</text>
</comment>
<dbReference type="EMBL" id="AP014924">
    <property type="protein sequence ID" value="BAS28419.1"/>
    <property type="molecule type" value="Genomic_DNA"/>
</dbReference>
<dbReference type="SMART" id="SM00861">
    <property type="entry name" value="Transket_pyr"/>
    <property type="match status" value="1"/>
</dbReference>
<dbReference type="KEGG" id="lpil:LIP_2589"/>
<comment type="similarity">
    <text evidence="2 11">Belongs to the transketolase family. DXPS subfamily.</text>
</comment>
<feature type="binding site" evidence="11">
    <location>
        <begin position="147"/>
        <end position="148"/>
    </location>
    <ligand>
        <name>thiamine diphosphate</name>
        <dbReference type="ChEBI" id="CHEBI:58937"/>
    </ligand>
</feature>
<dbReference type="InterPro" id="IPR020826">
    <property type="entry name" value="Transketolase_BS"/>
</dbReference>
<dbReference type="NCBIfam" id="NF003933">
    <property type="entry name" value="PRK05444.2-2"/>
    <property type="match status" value="1"/>
</dbReference>
<reference evidence="14" key="2">
    <citation type="journal article" date="2016" name="Int. J. Syst. Evol. Microbiol.">
        <title>Complete genome sequence and cell structure of Limnochorda pilosa, a Gram-negative spore-former within the phylum Firmicutes.</title>
        <authorList>
            <person name="Watanabe M."/>
            <person name="Kojima H."/>
            <person name="Fukui M."/>
        </authorList>
    </citation>
    <scope>NUCLEOTIDE SEQUENCE [LARGE SCALE GENOMIC DNA]</scope>
    <source>
        <strain evidence="14">HC45</strain>
    </source>
</reference>
<dbReference type="STRING" id="1555112.LIP_2589"/>
<feature type="binding site" evidence="11">
    <location>
        <position position="374"/>
    </location>
    <ligand>
        <name>thiamine diphosphate</name>
        <dbReference type="ChEBI" id="CHEBI:58937"/>
    </ligand>
</feature>
<dbReference type="PROSITE" id="PS00801">
    <property type="entry name" value="TRANSKETOLASE_1"/>
    <property type="match status" value="1"/>
</dbReference>
<evidence type="ECO:0000313" key="14">
    <source>
        <dbReference type="Proteomes" id="UP000065807"/>
    </source>
</evidence>
<keyword evidence="9 11" id="KW-0414">Isoprene biosynthesis</keyword>
<feature type="domain" description="Transketolase-like pyrimidine-binding" evidence="12">
    <location>
        <begin position="323"/>
        <end position="486"/>
    </location>
</feature>
<feature type="binding site" evidence="11">
    <location>
        <position position="146"/>
    </location>
    <ligand>
        <name>Mg(2+)</name>
        <dbReference type="ChEBI" id="CHEBI:18420"/>
    </ligand>
</feature>
<feature type="binding site" evidence="11">
    <location>
        <position position="175"/>
    </location>
    <ligand>
        <name>Mg(2+)</name>
        <dbReference type="ChEBI" id="CHEBI:18420"/>
    </ligand>
</feature>
<dbReference type="InterPro" id="IPR005477">
    <property type="entry name" value="Dxylulose-5-P_synthase"/>
</dbReference>
<dbReference type="Gene3D" id="3.40.50.970">
    <property type="match status" value="2"/>
</dbReference>
<dbReference type="InterPro" id="IPR033248">
    <property type="entry name" value="Transketolase_C"/>
</dbReference>
<feature type="binding site" evidence="11">
    <location>
        <position position="286"/>
    </location>
    <ligand>
        <name>thiamine diphosphate</name>
        <dbReference type="ChEBI" id="CHEBI:58937"/>
    </ligand>
</feature>
<accession>A0A0K2SNK6</accession>
<dbReference type="OrthoDB" id="9803371at2"/>
<keyword evidence="6 11" id="KW-0460">Magnesium</keyword>
<name>A0A0K2SNK6_LIMPI</name>
<evidence type="ECO:0000256" key="4">
    <source>
        <dbReference type="ARBA" id="ARBA00022679"/>
    </source>
</evidence>
<dbReference type="Pfam" id="PF02779">
    <property type="entry name" value="Transket_pyr"/>
    <property type="match status" value="1"/>
</dbReference>
<evidence type="ECO:0000256" key="10">
    <source>
        <dbReference type="ARBA" id="ARBA00055605"/>
    </source>
</evidence>
<dbReference type="Gene3D" id="3.40.50.920">
    <property type="match status" value="1"/>
</dbReference>